<reference evidence="2" key="1">
    <citation type="journal article" date="2014" name="Int. J. Syst. Evol. Microbiol.">
        <title>Complete genome sequence of Corynebacterium casei LMG S-19264T (=DSM 44701T), isolated from a smear-ripened cheese.</title>
        <authorList>
            <consortium name="US DOE Joint Genome Institute (JGI-PGF)"/>
            <person name="Walter F."/>
            <person name="Albersmeier A."/>
            <person name="Kalinowski J."/>
            <person name="Ruckert C."/>
        </authorList>
    </citation>
    <scope>NUCLEOTIDE SEQUENCE</scope>
    <source>
        <strain evidence="2">JCM 13306</strain>
    </source>
</reference>
<dbReference type="AlphaFoldDB" id="A0A919KK24"/>
<dbReference type="Gene3D" id="1.10.260.40">
    <property type="entry name" value="lambda repressor-like DNA-binding domains"/>
    <property type="match status" value="1"/>
</dbReference>
<dbReference type="PROSITE" id="PS50943">
    <property type="entry name" value="HTH_CROC1"/>
    <property type="match status" value="1"/>
</dbReference>
<reference evidence="2" key="2">
    <citation type="submission" date="2020-09" db="EMBL/GenBank/DDBJ databases">
        <authorList>
            <person name="Sun Q."/>
            <person name="Ohkuma M."/>
        </authorList>
    </citation>
    <scope>NUCLEOTIDE SEQUENCE</scope>
    <source>
        <strain evidence="2">JCM 13306</strain>
    </source>
</reference>
<dbReference type="Pfam" id="PF13412">
    <property type="entry name" value="HTH_24"/>
    <property type="match status" value="1"/>
</dbReference>
<evidence type="ECO:0000259" key="1">
    <source>
        <dbReference type="PROSITE" id="PS50943"/>
    </source>
</evidence>
<comment type="caution">
    <text evidence="2">The sequence shown here is derived from an EMBL/GenBank/DDBJ whole genome shotgun (WGS) entry which is preliminary data.</text>
</comment>
<evidence type="ECO:0000313" key="3">
    <source>
        <dbReference type="Proteomes" id="UP000623958"/>
    </source>
</evidence>
<dbReference type="InterPro" id="IPR010982">
    <property type="entry name" value="Lambda_DNA-bd_dom_sf"/>
</dbReference>
<protein>
    <recommendedName>
        <fullName evidence="1">HTH cro/C1-type domain-containing protein</fullName>
    </recommendedName>
</protein>
<dbReference type="SUPFAM" id="SSF47413">
    <property type="entry name" value="lambda repressor-like DNA-binding domains"/>
    <property type="match status" value="1"/>
</dbReference>
<sequence length="75" mass="8612">MRPRRNRQPDASLHDPRPEYLRALIESAGISQREAARRIGISERLLRYYVTDPAAGEHRVAPYPVQFALESLDPN</sequence>
<evidence type="ECO:0000313" key="2">
    <source>
        <dbReference type="EMBL" id="GHH61146.1"/>
    </source>
</evidence>
<proteinExistence type="predicted"/>
<keyword evidence="3" id="KW-1185">Reference proteome</keyword>
<dbReference type="InterPro" id="IPR001387">
    <property type="entry name" value="Cro/C1-type_HTH"/>
</dbReference>
<feature type="domain" description="HTH cro/C1-type" evidence="1">
    <location>
        <begin position="21"/>
        <end position="42"/>
    </location>
</feature>
<name>A0A919KK24_9XANT</name>
<dbReference type="Proteomes" id="UP000623958">
    <property type="component" value="Unassembled WGS sequence"/>
</dbReference>
<dbReference type="EMBL" id="BNBA01000053">
    <property type="protein sequence ID" value="GHH61146.1"/>
    <property type="molecule type" value="Genomic_DNA"/>
</dbReference>
<gene>
    <name evidence="2" type="ORF">GCM10009090_37380</name>
</gene>
<dbReference type="GO" id="GO:0003677">
    <property type="term" value="F:DNA binding"/>
    <property type="evidence" value="ECO:0007669"/>
    <property type="project" value="InterPro"/>
</dbReference>
<dbReference type="RefSeq" id="WP_434030129.1">
    <property type="nucleotide sequence ID" value="NZ_BNBA01000053.1"/>
</dbReference>
<accession>A0A919KK24</accession>
<organism evidence="2 3">
    <name type="scientific">Xanthomonas boreopolis</name>
    <dbReference type="NCBI Taxonomy" id="86183"/>
    <lineage>
        <taxon>Bacteria</taxon>
        <taxon>Pseudomonadati</taxon>
        <taxon>Pseudomonadota</taxon>
        <taxon>Gammaproteobacteria</taxon>
        <taxon>Lysobacterales</taxon>
        <taxon>Lysobacteraceae</taxon>
        <taxon>Xanthomonas</taxon>
    </lineage>
</organism>
<dbReference type="CDD" id="cd00093">
    <property type="entry name" value="HTH_XRE"/>
    <property type="match status" value="1"/>
</dbReference>